<dbReference type="AlphaFoldDB" id="A0A061I0U4"/>
<dbReference type="EMBL" id="KE683778">
    <property type="protein sequence ID" value="ERE65548.1"/>
    <property type="molecule type" value="Genomic_DNA"/>
</dbReference>
<name>A0A061I0U4_CRIGR</name>
<proteinExistence type="predicted"/>
<evidence type="ECO:0000313" key="2">
    <source>
        <dbReference type="Proteomes" id="UP000030759"/>
    </source>
</evidence>
<evidence type="ECO:0000313" key="1">
    <source>
        <dbReference type="EMBL" id="ERE65548.1"/>
    </source>
</evidence>
<accession>A0A061I0U4</accession>
<protein>
    <submittedName>
        <fullName evidence="1">Melanoma antigen, family B, 5</fullName>
    </submittedName>
</protein>
<sequence length="66" mass="7575">MDPGKRRRQQLASDMIHEKLPASESSCNIEWPSCVPSPITICDDDIEFDQGDYCYGVNISEGRKWR</sequence>
<gene>
    <name evidence="1" type="ORF">H671_xg20137</name>
</gene>
<organism evidence="1 2">
    <name type="scientific">Cricetulus griseus</name>
    <name type="common">Chinese hamster</name>
    <name type="synonym">Cricetulus barabensis griseus</name>
    <dbReference type="NCBI Taxonomy" id="10029"/>
    <lineage>
        <taxon>Eukaryota</taxon>
        <taxon>Metazoa</taxon>
        <taxon>Chordata</taxon>
        <taxon>Craniata</taxon>
        <taxon>Vertebrata</taxon>
        <taxon>Euteleostomi</taxon>
        <taxon>Mammalia</taxon>
        <taxon>Eutheria</taxon>
        <taxon>Euarchontoglires</taxon>
        <taxon>Glires</taxon>
        <taxon>Rodentia</taxon>
        <taxon>Myomorpha</taxon>
        <taxon>Muroidea</taxon>
        <taxon>Cricetidae</taxon>
        <taxon>Cricetinae</taxon>
        <taxon>Cricetulus</taxon>
    </lineage>
</organism>
<reference evidence="2" key="1">
    <citation type="journal article" date="2013" name="Nat. Biotechnol.">
        <title>Chinese hamster genome sequenced from sorted chromosomes.</title>
        <authorList>
            <person name="Brinkrolf K."/>
            <person name="Rupp O."/>
            <person name="Laux H."/>
            <person name="Kollin F."/>
            <person name="Ernst W."/>
            <person name="Linke B."/>
            <person name="Kofler R."/>
            <person name="Romand S."/>
            <person name="Hesse F."/>
            <person name="Budach W.E."/>
            <person name="Galosy S."/>
            <person name="Muller D."/>
            <person name="Noll T."/>
            <person name="Wienberg J."/>
            <person name="Jostock T."/>
            <person name="Leonard M."/>
            <person name="Grillari J."/>
            <person name="Tauch A."/>
            <person name="Goesmann A."/>
            <person name="Helk B."/>
            <person name="Mott J.E."/>
            <person name="Puhler A."/>
            <person name="Borth N."/>
        </authorList>
    </citation>
    <scope>NUCLEOTIDE SEQUENCE [LARGE SCALE GENOMIC DNA]</scope>
    <source>
        <strain evidence="2">17A/GY</strain>
    </source>
</reference>
<dbReference type="Proteomes" id="UP000030759">
    <property type="component" value="Unassembled WGS sequence"/>
</dbReference>